<dbReference type="SUPFAM" id="SSF55174">
    <property type="entry name" value="Alpha-L RNA-binding motif"/>
    <property type="match status" value="1"/>
</dbReference>
<proteinExistence type="predicted"/>
<evidence type="ECO:0000256" key="1">
    <source>
        <dbReference type="PROSITE-ProRule" id="PRU00182"/>
    </source>
</evidence>
<reference evidence="3 4" key="1">
    <citation type="journal article" date="2015" name="BMC Genomics">
        <title>Comparative genomics of Fructobacillus spp. and Leuconostoc spp. reveals niche-specific evolution of Fructobacillus spp.</title>
        <authorList>
            <person name="Endo A."/>
            <person name="Tanizawa Y."/>
            <person name="Tanaka N."/>
            <person name="Maeno S."/>
            <person name="Kumar H."/>
            <person name="Shiwa Y."/>
            <person name="Okada S."/>
            <person name="Yoshikawa H."/>
            <person name="Dicks L."/>
            <person name="Nakagawa J."/>
            <person name="Arita M."/>
        </authorList>
    </citation>
    <scope>NUCLEOTIDE SEQUENCE [LARGE SCALE GENOMIC DNA]</scope>
    <source>
        <strain evidence="3 4">DSM 15468</strain>
    </source>
</reference>
<evidence type="ECO:0000259" key="2">
    <source>
        <dbReference type="SMART" id="SM00363"/>
    </source>
</evidence>
<organism evidence="3 4">
    <name type="scientific">Fructobacillus pseudoficulneus</name>
    <dbReference type="NCBI Taxonomy" id="220714"/>
    <lineage>
        <taxon>Bacteria</taxon>
        <taxon>Bacillati</taxon>
        <taxon>Bacillota</taxon>
        <taxon>Bacilli</taxon>
        <taxon>Lactobacillales</taxon>
        <taxon>Lactobacillaceae</taxon>
        <taxon>Fructobacillus</taxon>
    </lineage>
</organism>
<accession>A0A3F3GT93</accession>
<feature type="domain" description="RNA-binding S4" evidence="2">
    <location>
        <begin position="187"/>
        <end position="251"/>
    </location>
</feature>
<keyword evidence="4" id="KW-1185">Reference proteome</keyword>
<dbReference type="Pfam" id="PF21278">
    <property type="entry name" value="YlmH_1st"/>
    <property type="match status" value="1"/>
</dbReference>
<dbReference type="PANTHER" id="PTHR13633:SF3">
    <property type="entry name" value="MITOCHONDRIAL TRANSCRIPTION RESCUE FACTOR 1"/>
    <property type="match status" value="1"/>
</dbReference>
<dbReference type="InterPro" id="IPR012677">
    <property type="entry name" value="Nucleotide-bd_a/b_plait_sf"/>
</dbReference>
<dbReference type="InterPro" id="IPR002942">
    <property type="entry name" value="S4_RNA-bd"/>
</dbReference>
<gene>
    <name evidence="3" type="ORF">FPFC_021810</name>
</gene>
<dbReference type="EMBL" id="DF968064">
    <property type="protein sequence ID" value="GAP02731.1"/>
    <property type="molecule type" value="Genomic_DNA"/>
</dbReference>
<sequence>MPSSDTIGQHFHASELDFVKQAKDWVNQAASDYRLVQTKLLNPRQRYIVQTIVNQQSDLQMVENGIFTQAESQRVVIAPEFFEVEDSDFDLTLLSLNFPVKFVDIRHKDVLGALIHAGLDRSGIGDIVIDSNHGQAQVVVDSVLVPFIESSIDKVAKAKINWQILAADQALIKEADGQEQFLLVSSLRLDVVIAAAFNVSRAKAQELIDSDQVQVNWAQESKKDRQVSLKDVISVRKFGRISLESLSGQSKKDKIKAVFNIIHR</sequence>
<dbReference type="Gene3D" id="3.30.1370.160">
    <property type="match status" value="1"/>
</dbReference>
<dbReference type="PROSITE" id="PS50889">
    <property type="entry name" value="S4"/>
    <property type="match status" value="1"/>
</dbReference>
<dbReference type="PANTHER" id="PTHR13633">
    <property type="entry name" value="MITOCHONDRIAL TRANSCRIPTION RESCUE FACTOR 1"/>
    <property type="match status" value="1"/>
</dbReference>
<evidence type="ECO:0000313" key="3">
    <source>
        <dbReference type="EMBL" id="GAP02731.1"/>
    </source>
</evidence>
<dbReference type="Proteomes" id="UP000061227">
    <property type="component" value="Unassembled WGS sequence"/>
</dbReference>
<dbReference type="AlphaFoldDB" id="A0A3F3GT93"/>
<dbReference type="OrthoDB" id="9812787at2"/>
<dbReference type="SMART" id="SM00363">
    <property type="entry name" value="S4"/>
    <property type="match status" value="1"/>
</dbReference>
<dbReference type="RefSeq" id="WP_059377404.1">
    <property type="nucleotide sequence ID" value="NZ_DF968064.1"/>
</dbReference>
<name>A0A3F3GT93_9LACO</name>
<dbReference type="InterPro" id="IPR048443">
    <property type="entry name" value="RqcP2_N"/>
</dbReference>
<dbReference type="Gene3D" id="3.10.290.10">
    <property type="entry name" value="RNA-binding S4 domain"/>
    <property type="match status" value="1"/>
</dbReference>
<protein>
    <submittedName>
        <fullName evidence="3">S4 domain-containing protein</fullName>
    </submittedName>
</protein>
<dbReference type="STRING" id="220714.SAMN05660469_0669"/>
<dbReference type="InterPro" id="IPR036986">
    <property type="entry name" value="S4_RNA-bd_sf"/>
</dbReference>
<dbReference type="Gene3D" id="3.30.70.330">
    <property type="match status" value="1"/>
</dbReference>
<keyword evidence="1" id="KW-0694">RNA-binding</keyword>
<dbReference type="CDD" id="cd00165">
    <property type="entry name" value="S4"/>
    <property type="match status" value="1"/>
</dbReference>
<dbReference type="Pfam" id="PF17774">
    <property type="entry name" value="YlmH_RBD"/>
    <property type="match status" value="1"/>
</dbReference>
<dbReference type="GO" id="GO:0003723">
    <property type="term" value="F:RNA binding"/>
    <property type="evidence" value="ECO:0007669"/>
    <property type="project" value="UniProtKB-KW"/>
</dbReference>
<dbReference type="Pfam" id="PF01479">
    <property type="entry name" value="S4"/>
    <property type="match status" value="1"/>
</dbReference>
<dbReference type="InterPro" id="IPR040591">
    <property type="entry name" value="RqcP2_RBD"/>
</dbReference>
<evidence type="ECO:0000313" key="4">
    <source>
        <dbReference type="Proteomes" id="UP000061227"/>
    </source>
</evidence>